<protein>
    <submittedName>
        <fullName evidence="1">Uncharacterized protein</fullName>
    </submittedName>
</protein>
<evidence type="ECO:0000313" key="1">
    <source>
        <dbReference type="EMBL" id="SVD16347.1"/>
    </source>
</evidence>
<accession>A0A382T4F1</accession>
<name>A0A382T4F1_9ZZZZ</name>
<reference evidence="1" key="1">
    <citation type="submission" date="2018-05" db="EMBL/GenBank/DDBJ databases">
        <authorList>
            <person name="Lanie J.A."/>
            <person name="Ng W.-L."/>
            <person name="Kazmierczak K.M."/>
            <person name="Andrzejewski T.M."/>
            <person name="Davidsen T.M."/>
            <person name="Wayne K.J."/>
            <person name="Tettelin H."/>
            <person name="Glass J.I."/>
            <person name="Rusch D."/>
            <person name="Podicherti R."/>
            <person name="Tsui H.-C.T."/>
            <person name="Winkler M.E."/>
        </authorList>
    </citation>
    <scope>NUCLEOTIDE SEQUENCE</scope>
</reference>
<dbReference type="EMBL" id="UINC01133423">
    <property type="protein sequence ID" value="SVD16347.1"/>
    <property type="molecule type" value="Genomic_DNA"/>
</dbReference>
<dbReference type="AlphaFoldDB" id="A0A382T4F1"/>
<sequence length="23" mass="2623">PVGIRRSLPTKLRKEASALVFRQ</sequence>
<feature type="non-terminal residue" evidence="1">
    <location>
        <position position="1"/>
    </location>
</feature>
<proteinExistence type="predicted"/>
<gene>
    <name evidence="1" type="ORF">METZ01_LOCUS369201</name>
</gene>
<organism evidence="1">
    <name type="scientific">marine metagenome</name>
    <dbReference type="NCBI Taxonomy" id="408172"/>
    <lineage>
        <taxon>unclassified sequences</taxon>
        <taxon>metagenomes</taxon>
        <taxon>ecological metagenomes</taxon>
    </lineage>
</organism>